<sequence length="204" mass="22860">MCTYYCHLIFVPRKFKSVAVLHPRYKDSYFAKAEWTAVWHNEALRLLKKEWKAYKPSPVAHTLKAKPTVTAFFADADNFNLDVNKDELDQYLSTPPDTTCADPIAYWNARLASGSQLAQMGLDILSIPATSVDVERAFSRGRLMVSRLRHSLNDTTTRNGTVLGSWATLPGLIPEAELVKSFGSKSKRGKEKQQVTEGLAVPKN</sequence>
<dbReference type="AlphaFoldDB" id="A0A0C9TC99"/>
<reference evidence="8 9" key="1">
    <citation type="submission" date="2014-06" db="EMBL/GenBank/DDBJ databases">
        <title>Evolutionary Origins and Diversification of the Mycorrhizal Mutualists.</title>
        <authorList>
            <consortium name="DOE Joint Genome Institute"/>
            <consortium name="Mycorrhizal Genomics Consortium"/>
            <person name="Kohler A."/>
            <person name="Kuo A."/>
            <person name="Nagy L.G."/>
            <person name="Floudas D."/>
            <person name="Copeland A."/>
            <person name="Barry K.W."/>
            <person name="Cichocki N."/>
            <person name="Veneault-Fourrey C."/>
            <person name="LaButti K."/>
            <person name="Lindquist E.A."/>
            <person name="Lipzen A."/>
            <person name="Lundell T."/>
            <person name="Morin E."/>
            <person name="Murat C."/>
            <person name="Riley R."/>
            <person name="Ohm R."/>
            <person name="Sun H."/>
            <person name="Tunlid A."/>
            <person name="Henrissat B."/>
            <person name="Grigoriev I.V."/>
            <person name="Hibbett D.S."/>
            <person name="Martin F."/>
        </authorList>
    </citation>
    <scope>NUCLEOTIDE SEQUENCE [LARGE SCALE GENOMIC DNA]</scope>
    <source>
        <strain evidence="8 9">SS14</strain>
    </source>
</reference>
<dbReference type="InterPro" id="IPR012337">
    <property type="entry name" value="RNaseH-like_sf"/>
</dbReference>
<keyword evidence="3" id="KW-0863">Zinc-finger</keyword>
<evidence type="ECO:0000256" key="1">
    <source>
        <dbReference type="ARBA" id="ARBA00004123"/>
    </source>
</evidence>
<evidence type="ECO:0000256" key="6">
    <source>
        <dbReference type="SAM" id="MobiDB-lite"/>
    </source>
</evidence>
<name>A0A0C9TC99_SPHS4</name>
<dbReference type="GO" id="GO:0008270">
    <property type="term" value="F:zinc ion binding"/>
    <property type="evidence" value="ECO:0007669"/>
    <property type="project" value="UniProtKB-KW"/>
</dbReference>
<dbReference type="GO" id="GO:0046983">
    <property type="term" value="F:protein dimerization activity"/>
    <property type="evidence" value="ECO:0007669"/>
    <property type="project" value="InterPro"/>
</dbReference>
<accession>A0A0C9TC99</accession>
<keyword evidence="2" id="KW-0479">Metal-binding</keyword>
<organism evidence="8 9">
    <name type="scientific">Sphaerobolus stellatus (strain SS14)</name>
    <dbReference type="NCBI Taxonomy" id="990650"/>
    <lineage>
        <taxon>Eukaryota</taxon>
        <taxon>Fungi</taxon>
        <taxon>Dikarya</taxon>
        <taxon>Basidiomycota</taxon>
        <taxon>Agaricomycotina</taxon>
        <taxon>Agaricomycetes</taxon>
        <taxon>Phallomycetidae</taxon>
        <taxon>Geastrales</taxon>
        <taxon>Sphaerobolaceae</taxon>
        <taxon>Sphaerobolus</taxon>
    </lineage>
</organism>
<keyword evidence="9" id="KW-1185">Reference proteome</keyword>
<evidence type="ECO:0000259" key="7">
    <source>
        <dbReference type="Pfam" id="PF05699"/>
    </source>
</evidence>
<dbReference type="Proteomes" id="UP000054279">
    <property type="component" value="Unassembled WGS sequence"/>
</dbReference>
<dbReference type="InterPro" id="IPR052035">
    <property type="entry name" value="ZnF_BED_domain_contain"/>
</dbReference>
<dbReference type="HOGENOM" id="CLU_009123_4_3_1"/>
<dbReference type="GO" id="GO:0005634">
    <property type="term" value="C:nucleus"/>
    <property type="evidence" value="ECO:0007669"/>
    <property type="project" value="UniProtKB-SubCell"/>
</dbReference>
<gene>
    <name evidence="8" type="ORF">M422DRAFT_191767</name>
</gene>
<evidence type="ECO:0000256" key="3">
    <source>
        <dbReference type="ARBA" id="ARBA00022771"/>
    </source>
</evidence>
<keyword evidence="5" id="KW-0539">Nucleus</keyword>
<dbReference type="OrthoDB" id="3268424at2759"/>
<keyword evidence="4" id="KW-0862">Zinc</keyword>
<evidence type="ECO:0000313" key="9">
    <source>
        <dbReference type="Proteomes" id="UP000054279"/>
    </source>
</evidence>
<dbReference type="Pfam" id="PF05699">
    <property type="entry name" value="Dimer_Tnp_hAT"/>
    <property type="match status" value="1"/>
</dbReference>
<dbReference type="InterPro" id="IPR008906">
    <property type="entry name" value="HATC_C_dom"/>
</dbReference>
<evidence type="ECO:0000256" key="2">
    <source>
        <dbReference type="ARBA" id="ARBA00022723"/>
    </source>
</evidence>
<proteinExistence type="predicted"/>
<evidence type="ECO:0000256" key="5">
    <source>
        <dbReference type="ARBA" id="ARBA00023242"/>
    </source>
</evidence>
<dbReference type="PANTHER" id="PTHR46481">
    <property type="entry name" value="ZINC FINGER BED DOMAIN-CONTAINING PROTEIN 4"/>
    <property type="match status" value="1"/>
</dbReference>
<dbReference type="EMBL" id="KN837356">
    <property type="protein sequence ID" value="KIJ26803.1"/>
    <property type="molecule type" value="Genomic_DNA"/>
</dbReference>
<protein>
    <recommendedName>
        <fullName evidence="7">HAT C-terminal dimerisation domain-containing protein</fullName>
    </recommendedName>
</protein>
<evidence type="ECO:0000313" key="8">
    <source>
        <dbReference type="EMBL" id="KIJ26803.1"/>
    </source>
</evidence>
<dbReference type="PANTHER" id="PTHR46481:SF10">
    <property type="entry name" value="ZINC FINGER BED DOMAIN-CONTAINING PROTEIN 39"/>
    <property type="match status" value="1"/>
</dbReference>
<evidence type="ECO:0000256" key="4">
    <source>
        <dbReference type="ARBA" id="ARBA00022833"/>
    </source>
</evidence>
<feature type="region of interest" description="Disordered" evidence="6">
    <location>
        <begin position="183"/>
        <end position="204"/>
    </location>
</feature>
<dbReference type="SUPFAM" id="SSF53098">
    <property type="entry name" value="Ribonuclease H-like"/>
    <property type="match status" value="1"/>
</dbReference>
<feature type="domain" description="HAT C-terminal dimerisation" evidence="7">
    <location>
        <begin position="87"/>
        <end position="157"/>
    </location>
</feature>
<comment type="subcellular location">
    <subcellularLocation>
        <location evidence="1">Nucleus</location>
    </subcellularLocation>
</comment>